<dbReference type="Proteomes" id="UP000054166">
    <property type="component" value="Unassembled WGS sequence"/>
</dbReference>
<dbReference type="HOGENOM" id="CLU_1816532_0_0_1"/>
<dbReference type="AlphaFoldDB" id="A0A0C3EIG4"/>
<dbReference type="InParanoid" id="A0A0C3EIG4"/>
<organism evidence="1 2">
    <name type="scientific">Piloderma croceum (strain F 1598)</name>
    <dbReference type="NCBI Taxonomy" id="765440"/>
    <lineage>
        <taxon>Eukaryota</taxon>
        <taxon>Fungi</taxon>
        <taxon>Dikarya</taxon>
        <taxon>Basidiomycota</taxon>
        <taxon>Agaricomycotina</taxon>
        <taxon>Agaricomycetes</taxon>
        <taxon>Agaricomycetidae</taxon>
        <taxon>Atheliales</taxon>
        <taxon>Atheliaceae</taxon>
        <taxon>Piloderma</taxon>
    </lineage>
</organism>
<evidence type="ECO:0000313" key="2">
    <source>
        <dbReference type="Proteomes" id="UP000054166"/>
    </source>
</evidence>
<reference evidence="2" key="2">
    <citation type="submission" date="2015-01" db="EMBL/GenBank/DDBJ databases">
        <title>Evolutionary Origins and Diversification of the Mycorrhizal Mutualists.</title>
        <authorList>
            <consortium name="DOE Joint Genome Institute"/>
            <consortium name="Mycorrhizal Genomics Consortium"/>
            <person name="Kohler A."/>
            <person name="Kuo A."/>
            <person name="Nagy L.G."/>
            <person name="Floudas D."/>
            <person name="Copeland A."/>
            <person name="Barry K.W."/>
            <person name="Cichocki N."/>
            <person name="Veneault-Fourrey C."/>
            <person name="LaButti K."/>
            <person name="Lindquist E.A."/>
            <person name="Lipzen A."/>
            <person name="Lundell T."/>
            <person name="Morin E."/>
            <person name="Murat C."/>
            <person name="Riley R."/>
            <person name="Ohm R."/>
            <person name="Sun H."/>
            <person name="Tunlid A."/>
            <person name="Henrissat B."/>
            <person name="Grigoriev I.V."/>
            <person name="Hibbett D.S."/>
            <person name="Martin F."/>
        </authorList>
    </citation>
    <scope>NUCLEOTIDE SEQUENCE [LARGE SCALE GENOMIC DNA]</scope>
    <source>
        <strain evidence="2">F 1598</strain>
    </source>
</reference>
<protein>
    <submittedName>
        <fullName evidence="1">Uncharacterized protein</fullName>
    </submittedName>
</protein>
<proteinExistence type="predicted"/>
<name>A0A0C3EIG4_PILCF</name>
<reference evidence="1 2" key="1">
    <citation type="submission" date="2014-04" db="EMBL/GenBank/DDBJ databases">
        <authorList>
            <consortium name="DOE Joint Genome Institute"/>
            <person name="Kuo A."/>
            <person name="Tarkka M."/>
            <person name="Buscot F."/>
            <person name="Kohler A."/>
            <person name="Nagy L.G."/>
            <person name="Floudas D."/>
            <person name="Copeland A."/>
            <person name="Barry K.W."/>
            <person name="Cichocki N."/>
            <person name="Veneault-Fourrey C."/>
            <person name="LaButti K."/>
            <person name="Lindquist E.A."/>
            <person name="Lipzen A."/>
            <person name="Lundell T."/>
            <person name="Morin E."/>
            <person name="Murat C."/>
            <person name="Sun H."/>
            <person name="Tunlid A."/>
            <person name="Henrissat B."/>
            <person name="Grigoriev I.V."/>
            <person name="Hibbett D.S."/>
            <person name="Martin F."/>
            <person name="Nordberg H.P."/>
            <person name="Cantor M.N."/>
            <person name="Hua S.X."/>
        </authorList>
    </citation>
    <scope>NUCLEOTIDE SEQUENCE [LARGE SCALE GENOMIC DNA]</scope>
    <source>
        <strain evidence="1 2">F 1598</strain>
    </source>
</reference>
<dbReference type="EMBL" id="KN833132">
    <property type="protein sequence ID" value="KIM72430.1"/>
    <property type="molecule type" value="Genomic_DNA"/>
</dbReference>
<keyword evidence="2" id="KW-1185">Reference proteome</keyword>
<accession>A0A0C3EIG4</accession>
<evidence type="ECO:0000313" key="1">
    <source>
        <dbReference type="EMBL" id="KIM72430.1"/>
    </source>
</evidence>
<gene>
    <name evidence="1" type="ORF">PILCRDRAFT_741100</name>
</gene>
<sequence length="142" mass="16448">MHNQTHTKKREPARYYANPCSTVESLGQTASMTIYTQTVVCTGVKNHLKREFPYANSSSYSVSLCVRCGGSDKTDKKQKRGKRKKLDLCRFRYFREFSLEGNNIVITFCDVERPSEAQLPPIWNETSDRETLQRLQVSFLRL</sequence>